<dbReference type="Gene3D" id="1.10.10.10">
    <property type="entry name" value="Winged helix-like DNA-binding domain superfamily/Winged helix DNA-binding domain"/>
    <property type="match status" value="1"/>
</dbReference>
<dbReference type="Pfam" id="PF03466">
    <property type="entry name" value="LysR_substrate"/>
    <property type="match status" value="1"/>
</dbReference>
<dbReference type="PROSITE" id="PS50931">
    <property type="entry name" value="HTH_LYSR"/>
    <property type="match status" value="1"/>
</dbReference>
<dbReference type="Pfam" id="PF00126">
    <property type="entry name" value="HTH_1"/>
    <property type="match status" value="1"/>
</dbReference>
<dbReference type="PANTHER" id="PTHR30537:SF5">
    <property type="entry name" value="HTH-TYPE TRANSCRIPTIONAL ACTIVATOR TTDR-RELATED"/>
    <property type="match status" value="1"/>
</dbReference>
<dbReference type="InterPro" id="IPR005119">
    <property type="entry name" value="LysR_subst-bd"/>
</dbReference>
<dbReference type="InterPro" id="IPR036390">
    <property type="entry name" value="WH_DNA-bd_sf"/>
</dbReference>
<dbReference type="SUPFAM" id="SSF53850">
    <property type="entry name" value="Periplasmic binding protein-like II"/>
    <property type="match status" value="1"/>
</dbReference>
<evidence type="ECO:0000313" key="7">
    <source>
        <dbReference type="Proteomes" id="UP001302072"/>
    </source>
</evidence>
<dbReference type="PANTHER" id="PTHR30537">
    <property type="entry name" value="HTH-TYPE TRANSCRIPTIONAL REGULATOR"/>
    <property type="match status" value="1"/>
</dbReference>
<accession>A0ABY9YN41</accession>
<protein>
    <submittedName>
        <fullName evidence="6">LysR family transcriptional regulator</fullName>
    </submittedName>
</protein>
<evidence type="ECO:0000313" key="6">
    <source>
        <dbReference type="EMBL" id="WNH52318.1"/>
    </source>
</evidence>
<evidence type="ECO:0000256" key="2">
    <source>
        <dbReference type="ARBA" id="ARBA00023015"/>
    </source>
</evidence>
<keyword evidence="7" id="KW-1185">Reference proteome</keyword>
<organism evidence="6 7">
    <name type="scientific">Stenotrophomonas oahuensis</name>
    <dbReference type="NCBI Taxonomy" id="3003271"/>
    <lineage>
        <taxon>Bacteria</taxon>
        <taxon>Pseudomonadati</taxon>
        <taxon>Pseudomonadota</taxon>
        <taxon>Gammaproteobacteria</taxon>
        <taxon>Lysobacterales</taxon>
        <taxon>Lysobacteraceae</taxon>
        <taxon>Stenotrophomonas</taxon>
    </lineage>
</organism>
<keyword evidence="3" id="KW-0238">DNA-binding</keyword>
<comment type="similarity">
    <text evidence="1">Belongs to the LysR transcriptional regulatory family.</text>
</comment>
<evidence type="ECO:0000259" key="5">
    <source>
        <dbReference type="PROSITE" id="PS50931"/>
    </source>
</evidence>
<dbReference type="Proteomes" id="UP001302072">
    <property type="component" value="Chromosome"/>
</dbReference>
<gene>
    <name evidence="6" type="ORF">PDM29_18620</name>
</gene>
<dbReference type="InterPro" id="IPR036388">
    <property type="entry name" value="WH-like_DNA-bd_sf"/>
</dbReference>
<evidence type="ECO:0000256" key="1">
    <source>
        <dbReference type="ARBA" id="ARBA00009437"/>
    </source>
</evidence>
<feature type="domain" description="HTH lysR-type" evidence="5">
    <location>
        <begin position="11"/>
        <end position="68"/>
    </location>
</feature>
<dbReference type="PRINTS" id="PR00039">
    <property type="entry name" value="HTHLYSR"/>
</dbReference>
<dbReference type="SUPFAM" id="SSF46785">
    <property type="entry name" value="Winged helix' DNA-binding domain"/>
    <property type="match status" value="1"/>
</dbReference>
<dbReference type="InterPro" id="IPR058163">
    <property type="entry name" value="LysR-type_TF_proteobact-type"/>
</dbReference>
<sequence>MSTPASAAGADRIDLLRTFVRIVDTGSLSAAAAQLGTTQPTISRRLQALERLFGLHLLQRSTHQMMLTEDGQRCYAHARSLVEEWDAIQADLRGEADEPQGRLRVVVPHAFGQAQLLEPMLQFLARYPKLSVEWMLDDEPPNFIADAIDCAIRVGPVTEPQLVAVHLADVPRIVIAAPAVVGDGDPADPDQLPTLPWIALTKYYREHLTLLPADQGPALRVDIQPRLLTGNLFVARQAAVAGLGAAVVSSWLVEADLREGRLVQLVPGWEAPALPVYLVFPSSRQMPSRLRAFVDAMKQQLPATHGMRRVMFAPPS</sequence>
<reference evidence="6 7" key="1">
    <citation type="submission" date="2022-12" db="EMBL/GenBank/DDBJ databases">
        <title>Two new species, Stenotrophomonas aracearum and Stenotrophomonas oahuensis, isolated from Anthurium (Araceae family) in Hawaii.</title>
        <authorList>
            <person name="Chunag S.C."/>
            <person name="Dobhal S."/>
            <person name="Alvarez A."/>
            <person name="Arif M."/>
        </authorList>
    </citation>
    <scope>NUCLEOTIDE SEQUENCE [LARGE SCALE GENOMIC DNA]</scope>
    <source>
        <strain evidence="6 7">A5586</strain>
    </source>
</reference>
<name>A0ABY9YN41_9GAMM</name>
<evidence type="ECO:0000256" key="4">
    <source>
        <dbReference type="ARBA" id="ARBA00023163"/>
    </source>
</evidence>
<dbReference type="CDD" id="cd08422">
    <property type="entry name" value="PBP2_CrgA_like"/>
    <property type="match status" value="1"/>
</dbReference>
<keyword evidence="4" id="KW-0804">Transcription</keyword>
<evidence type="ECO:0000256" key="3">
    <source>
        <dbReference type="ARBA" id="ARBA00023125"/>
    </source>
</evidence>
<keyword evidence="2" id="KW-0805">Transcription regulation</keyword>
<dbReference type="EMBL" id="CP115541">
    <property type="protein sequence ID" value="WNH52318.1"/>
    <property type="molecule type" value="Genomic_DNA"/>
</dbReference>
<proteinExistence type="inferred from homology"/>
<dbReference type="InterPro" id="IPR000847">
    <property type="entry name" value="LysR_HTH_N"/>
</dbReference>
<dbReference type="RefSeq" id="WP_311191521.1">
    <property type="nucleotide sequence ID" value="NZ_CP115541.1"/>
</dbReference>
<dbReference type="Gene3D" id="3.40.190.290">
    <property type="match status" value="1"/>
</dbReference>